<organism evidence="3">
    <name type="scientific">marine metagenome</name>
    <dbReference type="NCBI Taxonomy" id="408172"/>
    <lineage>
        <taxon>unclassified sequences</taxon>
        <taxon>metagenomes</taxon>
        <taxon>ecological metagenomes</taxon>
    </lineage>
</organism>
<sequence>MIIAIIQQHASSDNEDNLKRGLIAIDKASEQGAELAVFAELAFTRFFPQKHASGSVAHLSEKVPGPTTEAFMEKAKEHGMVIVINLFEEADNKTYDSSPVIDADGTLLGSTRMVHIADYDCFFEKDYYAPGDRGAPVYDTAAGRVGVAICYDRHYPEYMRSLAVDGAELVVIPQAGTAGEWPDGLFEAELRVSSFQNGYFCALANRVGVEDKMEFSGESFVTNPAGEVIAQSPAGEDHILMADIDLNQVASSHAKKLFFRDRRPEVYPLHLKK</sequence>
<name>A0A382HJX5_9ZZZZ</name>
<accession>A0A382HJX5</accession>
<proteinExistence type="predicted"/>
<dbReference type="InterPro" id="IPR036526">
    <property type="entry name" value="C-N_Hydrolase_sf"/>
</dbReference>
<dbReference type="GO" id="GO:0016811">
    <property type="term" value="F:hydrolase activity, acting on carbon-nitrogen (but not peptide) bonds, in linear amides"/>
    <property type="evidence" value="ECO:0007669"/>
    <property type="project" value="UniProtKB-ARBA"/>
</dbReference>
<dbReference type="CDD" id="cd07197">
    <property type="entry name" value="nitrilase"/>
    <property type="match status" value="1"/>
</dbReference>
<dbReference type="InterPro" id="IPR003010">
    <property type="entry name" value="C-N_Hydrolase"/>
</dbReference>
<reference evidence="3" key="1">
    <citation type="submission" date="2018-05" db="EMBL/GenBank/DDBJ databases">
        <authorList>
            <person name="Lanie J.A."/>
            <person name="Ng W.-L."/>
            <person name="Kazmierczak K.M."/>
            <person name="Andrzejewski T.M."/>
            <person name="Davidsen T.M."/>
            <person name="Wayne K.J."/>
            <person name="Tettelin H."/>
            <person name="Glass J.I."/>
            <person name="Rusch D."/>
            <person name="Podicherti R."/>
            <person name="Tsui H.-C.T."/>
            <person name="Winkler M.E."/>
        </authorList>
    </citation>
    <scope>NUCLEOTIDE SEQUENCE</scope>
</reference>
<dbReference type="InterPro" id="IPR050345">
    <property type="entry name" value="Aliph_Amidase/BUP"/>
</dbReference>
<dbReference type="SUPFAM" id="SSF56317">
    <property type="entry name" value="Carbon-nitrogen hydrolase"/>
    <property type="match status" value="1"/>
</dbReference>
<keyword evidence="1" id="KW-0378">Hydrolase</keyword>
<dbReference type="PANTHER" id="PTHR43674">
    <property type="entry name" value="NITRILASE C965.09-RELATED"/>
    <property type="match status" value="1"/>
</dbReference>
<dbReference type="PANTHER" id="PTHR43674:SF2">
    <property type="entry name" value="BETA-UREIDOPROPIONASE"/>
    <property type="match status" value="1"/>
</dbReference>
<evidence type="ECO:0000259" key="2">
    <source>
        <dbReference type="PROSITE" id="PS50263"/>
    </source>
</evidence>
<dbReference type="EMBL" id="UINC01061545">
    <property type="protein sequence ID" value="SVB87237.1"/>
    <property type="molecule type" value="Genomic_DNA"/>
</dbReference>
<protein>
    <recommendedName>
        <fullName evidence="2">CN hydrolase domain-containing protein</fullName>
    </recommendedName>
</protein>
<dbReference type="AlphaFoldDB" id="A0A382HJX5"/>
<feature type="non-terminal residue" evidence="3">
    <location>
        <position position="273"/>
    </location>
</feature>
<evidence type="ECO:0000313" key="3">
    <source>
        <dbReference type="EMBL" id="SVB87237.1"/>
    </source>
</evidence>
<evidence type="ECO:0000256" key="1">
    <source>
        <dbReference type="ARBA" id="ARBA00022801"/>
    </source>
</evidence>
<dbReference type="Pfam" id="PF00795">
    <property type="entry name" value="CN_hydrolase"/>
    <property type="match status" value="1"/>
</dbReference>
<gene>
    <name evidence="3" type="ORF">METZ01_LOCUS240091</name>
</gene>
<dbReference type="PROSITE" id="PS50263">
    <property type="entry name" value="CN_HYDROLASE"/>
    <property type="match status" value="1"/>
</dbReference>
<feature type="domain" description="CN hydrolase" evidence="2">
    <location>
        <begin position="1"/>
        <end position="246"/>
    </location>
</feature>
<dbReference type="Gene3D" id="3.60.110.10">
    <property type="entry name" value="Carbon-nitrogen hydrolase"/>
    <property type="match status" value="1"/>
</dbReference>